<proteinExistence type="inferred from homology"/>
<evidence type="ECO:0000313" key="3">
    <source>
        <dbReference type="EMBL" id="KAF1998673.1"/>
    </source>
</evidence>
<evidence type="ECO:0000256" key="1">
    <source>
        <dbReference type="ARBA" id="ARBA00009207"/>
    </source>
</evidence>
<dbReference type="Proteomes" id="UP000799779">
    <property type="component" value="Unassembled WGS sequence"/>
</dbReference>
<evidence type="ECO:0000256" key="2">
    <source>
        <dbReference type="SAM" id="MobiDB-lite"/>
    </source>
</evidence>
<keyword evidence="4" id="KW-1185">Reference proteome</keyword>
<comment type="similarity">
    <text evidence="1">Belongs to the PPP4R2 family.</text>
</comment>
<gene>
    <name evidence="3" type="ORF">P154DRAFT_523954</name>
</gene>
<name>A0A6A5W9U1_9PLEO</name>
<dbReference type="GO" id="GO:0030289">
    <property type="term" value="C:protein phosphatase 4 complex"/>
    <property type="evidence" value="ECO:0007669"/>
    <property type="project" value="InterPro"/>
</dbReference>
<feature type="compositionally biased region" description="Acidic residues" evidence="2">
    <location>
        <begin position="373"/>
        <end position="384"/>
    </location>
</feature>
<evidence type="ECO:0000313" key="4">
    <source>
        <dbReference type="Proteomes" id="UP000799779"/>
    </source>
</evidence>
<dbReference type="Pfam" id="PF09184">
    <property type="entry name" value="PPP4R2"/>
    <property type="match status" value="1"/>
</dbReference>
<protein>
    <recommendedName>
        <fullName evidence="5">PPP4R2-domain-containing protein</fullName>
    </recommendedName>
</protein>
<feature type="compositionally biased region" description="Pro residues" evidence="2">
    <location>
        <begin position="74"/>
        <end position="83"/>
    </location>
</feature>
<dbReference type="PANTHER" id="PTHR16487:SF0">
    <property type="entry name" value="PROTEIN PHOSPHATASE 4 REGULATORY SUBUNIT 2-RELATED"/>
    <property type="match status" value="1"/>
</dbReference>
<dbReference type="GO" id="GO:0005634">
    <property type="term" value="C:nucleus"/>
    <property type="evidence" value="ECO:0007669"/>
    <property type="project" value="TreeGrafter"/>
</dbReference>
<dbReference type="AlphaFoldDB" id="A0A6A5W9U1"/>
<feature type="compositionally biased region" description="Acidic residues" evidence="2">
    <location>
        <begin position="392"/>
        <end position="401"/>
    </location>
</feature>
<dbReference type="GO" id="GO:0019888">
    <property type="term" value="F:protein phosphatase regulator activity"/>
    <property type="evidence" value="ECO:0007669"/>
    <property type="project" value="InterPro"/>
</dbReference>
<evidence type="ECO:0008006" key="5">
    <source>
        <dbReference type="Google" id="ProtNLM"/>
    </source>
</evidence>
<dbReference type="EMBL" id="ML977602">
    <property type="protein sequence ID" value="KAF1998673.1"/>
    <property type="molecule type" value="Genomic_DNA"/>
</dbReference>
<dbReference type="GO" id="GO:0005737">
    <property type="term" value="C:cytoplasm"/>
    <property type="evidence" value="ECO:0007669"/>
    <property type="project" value="TreeGrafter"/>
</dbReference>
<sequence length="401" mass="42313">MTSPEQLLQQAADDGSFDSAEWPRTLEHILARLDEIINEFPRPAINPVEREPPSRLNNILSSQESSGDKENAPPATPPRPPIPTFTGTPSASPESHSFPPETLASYNSIRSTLSRNFAKNPPHTIQRLAELILQPKQRYQFLPSYLRALDRVVSVSSPTTIFPLPQAQLPNAGGLLNGLTTVPPSTLGSDESLGGALLTPIPWLRAAASQSELISESTEMVDGPNGAGRIETVTVMSGPGGTAPMLVTTSNQIISPHPEGESLPSTGPVSQGEILRQEQEAGIVLSNPHSMQTRRSAHLAEASEAAGTAGIILDTVEDEEIPHARGPELVGVEDMGPQPVGTGHLDIEGAVGRPSIDRSSKSPGPVGGSEAVDANDAEMDDGDGEEGKAEEGRDDDMTTGD</sequence>
<feature type="region of interest" description="Disordered" evidence="2">
    <location>
        <begin position="1"/>
        <end position="20"/>
    </location>
</feature>
<organism evidence="3 4">
    <name type="scientific">Amniculicola lignicola CBS 123094</name>
    <dbReference type="NCBI Taxonomy" id="1392246"/>
    <lineage>
        <taxon>Eukaryota</taxon>
        <taxon>Fungi</taxon>
        <taxon>Dikarya</taxon>
        <taxon>Ascomycota</taxon>
        <taxon>Pezizomycotina</taxon>
        <taxon>Dothideomycetes</taxon>
        <taxon>Pleosporomycetidae</taxon>
        <taxon>Pleosporales</taxon>
        <taxon>Amniculicolaceae</taxon>
        <taxon>Amniculicola</taxon>
    </lineage>
</organism>
<feature type="region of interest" description="Disordered" evidence="2">
    <location>
        <begin position="43"/>
        <end position="102"/>
    </location>
</feature>
<feature type="region of interest" description="Disordered" evidence="2">
    <location>
        <begin position="329"/>
        <end position="401"/>
    </location>
</feature>
<dbReference type="InterPro" id="IPR015267">
    <property type="entry name" value="PPP4R2"/>
</dbReference>
<reference evidence="3" key="1">
    <citation type="journal article" date="2020" name="Stud. Mycol.">
        <title>101 Dothideomycetes genomes: a test case for predicting lifestyles and emergence of pathogens.</title>
        <authorList>
            <person name="Haridas S."/>
            <person name="Albert R."/>
            <person name="Binder M."/>
            <person name="Bloem J."/>
            <person name="Labutti K."/>
            <person name="Salamov A."/>
            <person name="Andreopoulos B."/>
            <person name="Baker S."/>
            <person name="Barry K."/>
            <person name="Bills G."/>
            <person name="Bluhm B."/>
            <person name="Cannon C."/>
            <person name="Castanera R."/>
            <person name="Culley D."/>
            <person name="Daum C."/>
            <person name="Ezra D."/>
            <person name="Gonzalez J."/>
            <person name="Henrissat B."/>
            <person name="Kuo A."/>
            <person name="Liang C."/>
            <person name="Lipzen A."/>
            <person name="Lutzoni F."/>
            <person name="Magnuson J."/>
            <person name="Mondo S."/>
            <person name="Nolan M."/>
            <person name="Ohm R."/>
            <person name="Pangilinan J."/>
            <person name="Park H.-J."/>
            <person name="Ramirez L."/>
            <person name="Alfaro M."/>
            <person name="Sun H."/>
            <person name="Tritt A."/>
            <person name="Yoshinaga Y."/>
            <person name="Zwiers L.-H."/>
            <person name="Turgeon B."/>
            <person name="Goodwin S."/>
            <person name="Spatafora J."/>
            <person name="Crous P."/>
            <person name="Grigoriev I."/>
        </authorList>
    </citation>
    <scope>NUCLEOTIDE SEQUENCE</scope>
    <source>
        <strain evidence="3">CBS 123094</strain>
    </source>
</reference>
<feature type="compositionally biased region" description="Polar residues" evidence="2">
    <location>
        <begin position="55"/>
        <end position="65"/>
    </location>
</feature>
<accession>A0A6A5W9U1</accession>
<dbReference type="OrthoDB" id="341898at2759"/>
<dbReference type="PANTHER" id="PTHR16487">
    <property type="entry name" value="PPP4R2-RELATED PROTEIN"/>
    <property type="match status" value="1"/>
</dbReference>